<keyword evidence="1" id="KW-0472">Membrane</keyword>
<evidence type="ECO:0000313" key="3">
    <source>
        <dbReference type="Proteomes" id="UP000222142"/>
    </source>
</evidence>
<reference evidence="2 3" key="1">
    <citation type="submission" date="2015-10" db="EMBL/GenBank/DDBJ databases">
        <title>Whole Genome Sequencing of Bacillus ACT Group Temperature Bacteriophages.</title>
        <authorList>
            <person name="Fouts D.E."/>
            <person name="Rasko D.A."/>
            <person name="Cer R.R."/>
            <person name="Jiang L."/>
            <person name="Fedorova N.B."/>
            <person name="Shvartsbeyn A."/>
            <person name="Read T.D."/>
            <person name="Gill S.R."/>
            <person name="Klumpp J."/>
            <person name="Calendar R."/>
        </authorList>
    </citation>
    <scope>NUCLEOTIDE SEQUENCE [LARGE SCALE GENOMIC DNA]</scope>
</reference>
<gene>
    <name evidence="2" type="ORF">XO27_0016</name>
</gene>
<keyword evidence="1" id="KW-0812">Transmembrane</keyword>
<organism evidence="2 3">
    <name type="scientific">Bacillus phage phi4I1</name>
    <dbReference type="NCBI Taxonomy" id="1643325"/>
    <lineage>
        <taxon>Viruses</taxon>
        <taxon>Duplodnaviria</taxon>
        <taxon>Heunggongvirae</taxon>
        <taxon>Uroviricota</taxon>
        <taxon>Caudoviricetes</taxon>
        <taxon>Camtrevirus</taxon>
        <taxon>Camtrevirus BtCS33</taxon>
    </lineage>
</organism>
<protein>
    <submittedName>
        <fullName evidence="2">Uncharacterized protein</fullName>
    </submittedName>
</protein>
<keyword evidence="1" id="KW-1133">Transmembrane helix</keyword>
<dbReference type="EMBL" id="KT967075">
    <property type="protein sequence ID" value="ALN97365.1"/>
    <property type="molecule type" value="Genomic_DNA"/>
</dbReference>
<feature type="transmembrane region" description="Helical" evidence="1">
    <location>
        <begin position="6"/>
        <end position="24"/>
    </location>
</feature>
<name>A0A0S2GM64_9CAUD</name>
<dbReference type="Proteomes" id="UP000222142">
    <property type="component" value="Segment"/>
</dbReference>
<proteinExistence type="predicted"/>
<evidence type="ECO:0000313" key="2">
    <source>
        <dbReference type="EMBL" id="ALN97365.1"/>
    </source>
</evidence>
<evidence type="ECO:0000256" key="1">
    <source>
        <dbReference type="SAM" id="Phobius"/>
    </source>
</evidence>
<sequence length="93" mass="10407">MTIEVGVLIAIASALIGYMSYSLNRSKEIKSDGRQGAETNAKLEYISKGVDDIRIDLKANEKQMIVLGERITRVEESAKQAHKRLDNVEKEID</sequence>
<accession>A0A0S2GM64</accession>